<dbReference type="EMBL" id="MVGC01000098">
    <property type="protein sequence ID" value="RJE23979.1"/>
    <property type="molecule type" value="Genomic_DNA"/>
</dbReference>
<proteinExistence type="predicted"/>
<dbReference type="InterPro" id="IPR032675">
    <property type="entry name" value="LRR_dom_sf"/>
</dbReference>
<comment type="caution">
    <text evidence="4">The sequence shown here is derived from an EMBL/GenBank/DDBJ whole genome shotgun (WGS) entry which is preliminary data.</text>
</comment>
<feature type="region of interest" description="Disordered" evidence="3">
    <location>
        <begin position="112"/>
        <end position="163"/>
    </location>
</feature>
<feature type="compositionally biased region" description="Polar residues" evidence="3">
    <location>
        <begin position="246"/>
        <end position="260"/>
    </location>
</feature>
<dbReference type="GO" id="GO:0035591">
    <property type="term" value="F:signaling adaptor activity"/>
    <property type="evidence" value="ECO:0007669"/>
    <property type="project" value="TreeGrafter"/>
</dbReference>
<name>A0A3A2ZL83_9EURO</name>
<feature type="compositionally biased region" description="Basic and acidic residues" evidence="3">
    <location>
        <begin position="333"/>
        <end position="345"/>
    </location>
</feature>
<evidence type="ECO:0000313" key="4">
    <source>
        <dbReference type="EMBL" id="RJE23979.1"/>
    </source>
</evidence>
<sequence length="1142" mass="127368">MSLLQKSLMQQGMDNNDAMAFLQPPSSNRPRTPTPSQTRSSAGKGSSPSRSRPKSNSNDRVPESLSKRKAVPMVKINGVNEERRKGSITTQDFLSEATKIMDIIRSTGKTTAGLPSLEEFDGEGETNDGAYEDESTQEEFVRPPSREGVDMRKRREPKEPDPRVLSHLRKYQEDEDLEFGVNESVMSLGLDKERNAEATEEIVFSGEGTGTIEVSPKDVRIRENAIDQRKRKYSAPFANEEDTKNLSRGSIPTGSSQSSHAKGVLSSDLVSHLIPAQVNGLTYDRFKHQWVKERSKQPLGTPRTEDSEDDPFKDIPDLSVDELQEMMGIELNSPEKTRGLVRRQEDDFEKSPINQKASSMKPEPRPQARDGEQSVNASSVQSKVTRYTSSIPNSGTRATSWSTNGSKNRESSSEVEHEIQLHEGRFSRPPNPNDANHQARVVTISFSSPLVSHIAYSDDASPAKLATQSTDTNETRDGDGTSYRSRPGKSSMLPSRLTSLDRQPFVGRPVSRIDEGNEETAEDVSLVPRDDGKLSESTPIKNHPESSLIRSADRSKAYSSFHLSPLPDFTVDQIDPPLQLEVSYVAQRTHPSSLRQIHGTFALATEELVKHITEAEPFEPYWEHVRRLVLREKGLITLHKLNGFCPRLEDLDVSDNNIGHLSGIPSSVRTLKIQHNCLSSLTAWGHLTNLQYLDVSGNDLETLDGFSSLVHLRELKANNNSIQSIDEIFDLDGLLSLKLSNNSLTEVDFRGADLPRLRELDLSHNQLTSIRNVDSLRSLETLNLNFNQIGQISNSEAIRNLHSLKLSNNRLSTLSTRFFPSLKLLYVDHNRLSTILGLDHCNKLETLSAREQVVENKEVCFDLDLSQIPDIRKLYLSSNRLSSRCLSPSKPLLSLQLFDIASCNIRTLPGDFALNFPNAKVLNLNFNSLTSIEEIANMKCLSRLGAAGNRINRLRRLCQVLSGLGRSTKGVGCTLQKVDLRGNPLTVRFYPPPITGSGRDKIRDKDEVKKLKDQAHPNDDKKGLGTLTDILGEIGPLENIANPTTWDDDDHEIDERDTEINDPYTLPEADPHADAKYLSHLDESTRLRRRVLELMLYAGSGGSIKYLDGLLLRPSLESNPDVDRAWSKLEELGVLRKKAITG</sequence>
<dbReference type="Proteomes" id="UP000266188">
    <property type="component" value="Unassembled WGS sequence"/>
</dbReference>
<dbReference type="PRINTS" id="PR00019">
    <property type="entry name" value="LEURICHRPT"/>
</dbReference>
<keyword evidence="1" id="KW-0433">Leucine-rich repeat</keyword>
<feature type="region of interest" description="Disordered" evidence="3">
    <location>
        <begin position="462"/>
        <end position="551"/>
    </location>
</feature>
<protein>
    <submittedName>
        <fullName evidence="4">Conserved leucine-rich repeat protein</fullName>
    </submittedName>
</protein>
<dbReference type="GO" id="GO:1902412">
    <property type="term" value="P:regulation of mitotic cytokinesis"/>
    <property type="evidence" value="ECO:0007669"/>
    <property type="project" value="TreeGrafter"/>
</dbReference>
<gene>
    <name evidence="4" type="ORF">PHISCL_03685</name>
</gene>
<feature type="compositionally biased region" description="Polar residues" evidence="3">
    <location>
        <begin position="492"/>
        <end position="501"/>
    </location>
</feature>
<evidence type="ECO:0000256" key="2">
    <source>
        <dbReference type="ARBA" id="ARBA00022737"/>
    </source>
</evidence>
<evidence type="ECO:0000256" key="3">
    <source>
        <dbReference type="SAM" id="MobiDB-lite"/>
    </source>
</evidence>
<dbReference type="Pfam" id="PF13855">
    <property type="entry name" value="LRR_8"/>
    <property type="match status" value="1"/>
</dbReference>
<feature type="compositionally biased region" description="Basic and acidic residues" evidence="3">
    <location>
        <begin position="362"/>
        <end position="372"/>
    </location>
</feature>
<feature type="compositionally biased region" description="Low complexity" evidence="3">
    <location>
        <begin position="23"/>
        <end position="58"/>
    </location>
</feature>
<dbReference type="InterPro" id="IPR025875">
    <property type="entry name" value="Leu-rich_rpt_4"/>
</dbReference>
<feature type="compositionally biased region" description="Polar residues" evidence="3">
    <location>
        <begin position="1"/>
        <end position="14"/>
    </location>
</feature>
<dbReference type="InterPro" id="IPR003591">
    <property type="entry name" value="Leu-rich_rpt_typical-subtyp"/>
</dbReference>
<feature type="compositionally biased region" description="Basic and acidic residues" evidence="3">
    <location>
        <begin position="407"/>
        <end position="419"/>
    </location>
</feature>
<reference evidence="5" key="1">
    <citation type="submission" date="2017-02" db="EMBL/GenBank/DDBJ databases">
        <authorList>
            <person name="Tafer H."/>
            <person name="Lopandic K."/>
        </authorList>
    </citation>
    <scope>NUCLEOTIDE SEQUENCE [LARGE SCALE GENOMIC DNA]</scope>
    <source>
        <strain evidence="5">CBS 366.77</strain>
    </source>
</reference>
<evidence type="ECO:0000313" key="5">
    <source>
        <dbReference type="Proteomes" id="UP000266188"/>
    </source>
</evidence>
<dbReference type="OrthoDB" id="7451790at2759"/>
<feature type="region of interest" description="Disordered" evidence="3">
    <location>
        <begin position="232"/>
        <end position="261"/>
    </location>
</feature>
<feature type="region of interest" description="Disordered" evidence="3">
    <location>
        <begin position="328"/>
        <end position="419"/>
    </location>
</feature>
<dbReference type="STRING" id="2070753.A0A3A2ZL83"/>
<feature type="compositionally biased region" description="Acidic residues" evidence="3">
    <location>
        <begin position="118"/>
        <end position="137"/>
    </location>
</feature>
<feature type="region of interest" description="Disordered" evidence="3">
    <location>
        <begin position="1"/>
        <end position="78"/>
    </location>
</feature>
<dbReference type="Pfam" id="PF12799">
    <property type="entry name" value="LRR_4"/>
    <property type="match status" value="1"/>
</dbReference>
<accession>A0A3A2ZL83</accession>
<feature type="compositionally biased region" description="Polar residues" evidence="3">
    <location>
        <begin position="373"/>
        <end position="406"/>
    </location>
</feature>
<dbReference type="PANTHER" id="PTHR47566">
    <property type="match status" value="1"/>
</dbReference>
<dbReference type="SUPFAM" id="SSF52058">
    <property type="entry name" value="L domain-like"/>
    <property type="match status" value="1"/>
</dbReference>
<feature type="region of interest" description="Disordered" evidence="3">
    <location>
        <begin position="294"/>
        <end position="316"/>
    </location>
</feature>
<dbReference type="InterPro" id="IPR052574">
    <property type="entry name" value="CDIRP"/>
</dbReference>
<dbReference type="SMART" id="SM00365">
    <property type="entry name" value="LRR_SD22"/>
    <property type="match status" value="7"/>
</dbReference>
<dbReference type="PROSITE" id="PS51450">
    <property type="entry name" value="LRR"/>
    <property type="match status" value="7"/>
</dbReference>
<dbReference type="PANTHER" id="PTHR47566:SF1">
    <property type="entry name" value="PROTEIN NUD1"/>
    <property type="match status" value="1"/>
</dbReference>
<organism evidence="4 5">
    <name type="scientific">Aspergillus sclerotialis</name>
    <dbReference type="NCBI Taxonomy" id="2070753"/>
    <lineage>
        <taxon>Eukaryota</taxon>
        <taxon>Fungi</taxon>
        <taxon>Dikarya</taxon>
        <taxon>Ascomycota</taxon>
        <taxon>Pezizomycotina</taxon>
        <taxon>Eurotiomycetes</taxon>
        <taxon>Eurotiomycetidae</taxon>
        <taxon>Eurotiales</taxon>
        <taxon>Aspergillaceae</taxon>
        <taxon>Aspergillus</taxon>
        <taxon>Aspergillus subgen. Polypaecilum</taxon>
    </lineage>
</organism>
<dbReference type="AlphaFoldDB" id="A0A3A2ZL83"/>
<keyword evidence="2" id="KW-0677">Repeat</keyword>
<dbReference type="Gene3D" id="3.80.10.10">
    <property type="entry name" value="Ribonuclease Inhibitor"/>
    <property type="match status" value="3"/>
</dbReference>
<dbReference type="InterPro" id="IPR001611">
    <property type="entry name" value="Leu-rich_rpt"/>
</dbReference>
<dbReference type="SMART" id="SM00369">
    <property type="entry name" value="LRR_TYP"/>
    <property type="match status" value="7"/>
</dbReference>
<evidence type="ECO:0000256" key="1">
    <source>
        <dbReference type="ARBA" id="ARBA00022614"/>
    </source>
</evidence>
<keyword evidence="5" id="KW-1185">Reference proteome</keyword>
<dbReference type="GO" id="GO:0031028">
    <property type="term" value="P:septation initiation signaling"/>
    <property type="evidence" value="ECO:0007669"/>
    <property type="project" value="TreeGrafter"/>
</dbReference>
<dbReference type="GO" id="GO:0061499">
    <property type="term" value="C:outer plaque of mitotic spindle pole body"/>
    <property type="evidence" value="ECO:0007669"/>
    <property type="project" value="TreeGrafter"/>
</dbReference>
<feature type="compositionally biased region" description="Basic and acidic residues" evidence="3">
    <location>
        <begin position="139"/>
        <end position="163"/>
    </location>
</feature>